<proteinExistence type="inferred from homology"/>
<keyword evidence="3" id="KW-1185">Reference proteome</keyword>
<sequence length="210" mass="23623">MEQNHNPLSRLFRVIIRVLCLSNLKPGIEAGLQPLISLQGYFIGNPFTYGHNCRNEQIPFAHRMALISDEYFEQAKVSCNGEYLSPDPSNAQCNYVLRLINECIENVHKPHILEPECESVASVPNDFGRGKQLLEDDSINPLLLPSEQDRPRCRVVMIGLFSGVQDHIYALSGIWANDPTVQDALHTRKGAGHLPPEYNPKECFAMAILK</sequence>
<dbReference type="PANTHER" id="PTHR11802:SF224">
    <property type="entry name" value="SERINE CARBOXYPEPTIDASE-LIKE 7 ISOFORM X1"/>
    <property type="match status" value="1"/>
</dbReference>
<dbReference type="Gene3D" id="3.40.50.1820">
    <property type="entry name" value="alpha/beta hydrolase"/>
    <property type="match status" value="1"/>
</dbReference>
<dbReference type="PANTHER" id="PTHR11802">
    <property type="entry name" value="SERINE PROTEASE FAMILY S10 SERINE CARBOXYPEPTIDASE"/>
    <property type="match status" value="1"/>
</dbReference>
<reference evidence="3" key="1">
    <citation type="submission" date="2024-07" db="EMBL/GenBank/DDBJ databases">
        <title>Two chromosome-level genome assemblies of Korean endemic species Abeliophyllum distichum and Forsythia ovata (Oleaceae).</title>
        <authorList>
            <person name="Jang H."/>
        </authorList>
    </citation>
    <scope>NUCLEOTIDE SEQUENCE [LARGE SCALE GENOMIC DNA]</scope>
</reference>
<gene>
    <name evidence="2" type="ORF">Fot_27967</name>
</gene>
<comment type="caution">
    <text evidence="2">The sequence shown here is derived from an EMBL/GenBank/DDBJ whole genome shotgun (WGS) entry which is preliminary data.</text>
</comment>
<evidence type="ECO:0000313" key="2">
    <source>
        <dbReference type="EMBL" id="KAL2513996.1"/>
    </source>
</evidence>
<evidence type="ECO:0000256" key="1">
    <source>
        <dbReference type="ARBA" id="ARBA00009431"/>
    </source>
</evidence>
<dbReference type="EMBL" id="JBFOLJ010000008">
    <property type="protein sequence ID" value="KAL2513996.1"/>
    <property type="molecule type" value="Genomic_DNA"/>
</dbReference>
<name>A0ABD1TMS5_9LAMI</name>
<dbReference type="AlphaFoldDB" id="A0ABD1TMS5"/>
<accession>A0ABD1TMS5</accession>
<protein>
    <submittedName>
        <fullName evidence="2">Serine carboxypeptidase-like 19</fullName>
    </submittedName>
</protein>
<comment type="similarity">
    <text evidence="1">Belongs to the peptidase S10 family.</text>
</comment>
<organism evidence="2 3">
    <name type="scientific">Forsythia ovata</name>
    <dbReference type="NCBI Taxonomy" id="205694"/>
    <lineage>
        <taxon>Eukaryota</taxon>
        <taxon>Viridiplantae</taxon>
        <taxon>Streptophyta</taxon>
        <taxon>Embryophyta</taxon>
        <taxon>Tracheophyta</taxon>
        <taxon>Spermatophyta</taxon>
        <taxon>Magnoliopsida</taxon>
        <taxon>eudicotyledons</taxon>
        <taxon>Gunneridae</taxon>
        <taxon>Pentapetalae</taxon>
        <taxon>asterids</taxon>
        <taxon>lamiids</taxon>
        <taxon>Lamiales</taxon>
        <taxon>Oleaceae</taxon>
        <taxon>Forsythieae</taxon>
        <taxon>Forsythia</taxon>
    </lineage>
</organism>
<dbReference type="Proteomes" id="UP001604277">
    <property type="component" value="Unassembled WGS sequence"/>
</dbReference>
<dbReference type="InterPro" id="IPR029058">
    <property type="entry name" value="AB_hydrolase_fold"/>
</dbReference>
<dbReference type="Pfam" id="PF00450">
    <property type="entry name" value="Peptidase_S10"/>
    <property type="match status" value="1"/>
</dbReference>
<dbReference type="InterPro" id="IPR001563">
    <property type="entry name" value="Peptidase_S10"/>
</dbReference>
<evidence type="ECO:0000313" key="3">
    <source>
        <dbReference type="Proteomes" id="UP001604277"/>
    </source>
</evidence>
<dbReference type="SUPFAM" id="SSF53474">
    <property type="entry name" value="alpha/beta-Hydrolases"/>
    <property type="match status" value="1"/>
</dbReference>